<proteinExistence type="predicted"/>
<evidence type="ECO:0000313" key="2">
    <source>
        <dbReference type="Proteomes" id="UP000772618"/>
    </source>
</evidence>
<evidence type="ECO:0008006" key="3">
    <source>
        <dbReference type="Google" id="ProtNLM"/>
    </source>
</evidence>
<keyword evidence="2" id="KW-1185">Reference proteome</keyword>
<dbReference type="EMBL" id="JAHESD010000035">
    <property type="protein sequence ID" value="MBT1704608.1"/>
    <property type="molecule type" value="Genomic_DNA"/>
</dbReference>
<comment type="caution">
    <text evidence="1">The sequence shown here is derived from an EMBL/GenBank/DDBJ whole genome shotgun (WGS) entry which is preliminary data.</text>
</comment>
<sequence>MAQKKSKKKGKKALKAFFKSNKVALAALGGALAGITLSNTLGSEKAREIIQTVENSLATISDKVKNGINAGSAHEKKHASVS</sequence>
<protein>
    <recommendedName>
        <fullName evidence="3">YtxH domain-containing protein</fullName>
    </recommendedName>
</protein>
<reference evidence="1 2" key="1">
    <citation type="submission" date="2021-05" db="EMBL/GenBank/DDBJ databases">
        <title>A Polyphasic approach of four new species of the genus Ohtaekwangia: Ohtaekwangia histidinii sp. nov., Ohtaekwangia cretensis sp. nov., Ohtaekwangia indiensis sp. nov., Ohtaekwangia reichenbachii sp. nov. from diverse environment.</title>
        <authorList>
            <person name="Octaviana S."/>
        </authorList>
    </citation>
    <scope>NUCLEOTIDE SEQUENCE [LARGE SCALE GENOMIC DNA]</scope>
    <source>
        <strain evidence="1 2">PWU20</strain>
    </source>
</reference>
<evidence type="ECO:0000313" key="1">
    <source>
        <dbReference type="EMBL" id="MBT1704608.1"/>
    </source>
</evidence>
<name>A0ABS5VT41_9BACT</name>
<dbReference type="RefSeq" id="WP_254154565.1">
    <property type="nucleotide sequence ID" value="NZ_JAHESD010000035.1"/>
</dbReference>
<organism evidence="1 2">
    <name type="scientific">Chryseosolibacter indicus</name>
    <dbReference type="NCBI Taxonomy" id="2782351"/>
    <lineage>
        <taxon>Bacteria</taxon>
        <taxon>Pseudomonadati</taxon>
        <taxon>Bacteroidota</taxon>
        <taxon>Cytophagia</taxon>
        <taxon>Cytophagales</taxon>
        <taxon>Chryseotaleaceae</taxon>
        <taxon>Chryseosolibacter</taxon>
    </lineage>
</organism>
<gene>
    <name evidence="1" type="ORF">KK060_15045</name>
</gene>
<accession>A0ABS5VT41</accession>
<dbReference type="Proteomes" id="UP000772618">
    <property type="component" value="Unassembled WGS sequence"/>
</dbReference>